<dbReference type="Proteomes" id="UP001498501">
    <property type="component" value="Unassembled WGS sequence"/>
</dbReference>
<reference evidence="1 2" key="1">
    <citation type="submission" date="2024-03" db="EMBL/GenBank/DDBJ databases">
        <title>Cross-transmission of Acinetobacter junii carrying blaOXA-58 in a neonatal intensive care unit.</title>
        <authorList>
            <person name="Bour M."/>
            <person name="Potron A."/>
            <person name="Lecointe D."/>
        </authorList>
    </citation>
    <scope>NUCLEOTIDE SEQUENCE [LARGE SCALE GENOMIC DNA]</scope>
    <source>
        <strain evidence="1 2">21A3096 case 1</strain>
    </source>
</reference>
<accession>A0ABU8ZD66</accession>
<dbReference type="RefSeq" id="WP_151708010.1">
    <property type="nucleotide sequence ID" value="NZ_BKFG01000016.1"/>
</dbReference>
<gene>
    <name evidence="1" type="ORF">WM018_01560</name>
</gene>
<comment type="caution">
    <text evidence="1">The sequence shown here is derived from an EMBL/GenBank/DDBJ whole genome shotgun (WGS) entry which is preliminary data.</text>
</comment>
<keyword evidence="2" id="KW-1185">Reference proteome</keyword>
<name>A0ABU8ZD66_ACIJU</name>
<sequence length="209" mass="25080">MNDIKDYLEDKISVIKFNLNMELEYFYNERGIKDFTYPFEMIEIMKKEFVDGIDPMKITQMGYKYLIRNFESQQDETTEYFFYKMLVNIALCEFYLERENITSAISHLGSFYFFKGVNESKNEKSIQRIQMSDNGSKKGKMNSQCVQEIIKEMLISKVWVTREDFYNKVYDRACELGIERSRKSIVRDFSNAVKSIENYQNYFEHKGKK</sequence>
<evidence type="ECO:0000313" key="1">
    <source>
        <dbReference type="EMBL" id="MEK0251221.1"/>
    </source>
</evidence>
<proteinExistence type="predicted"/>
<organism evidence="1 2">
    <name type="scientific">Acinetobacter junii</name>
    <dbReference type="NCBI Taxonomy" id="40215"/>
    <lineage>
        <taxon>Bacteria</taxon>
        <taxon>Pseudomonadati</taxon>
        <taxon>Pseudomonadota</taxon>
        <taxon>Gammaproteobacteria</taxon>
        <taxon>Moraxellales</taxon>
        <taxon>Moraxellaceae</taxon>
        <taxon>Acinetobacter</taxon>
    </lineage>
</organism>
<dbReference type="EMBL" id="JBBMLE010000003">
    <property type="protein sequence ID" value="MEK0251221.1"/>
    <property type="molecule type" value="Genomic_DNA"/>
</dbReference>
<protein>
    <submittedName>
        <fullName evidence="1">Uncharacterized protein</fullName>
    </submittedName>
</protein>
<evidence type="ECO:0000313" key="2">
    <source>
        <dbReference type="Proteomes" id="UP001498501"/>
    </source>
</evidence>